<dbReference type="Proteomes" id="UP001165064">
    <property type="component" value="Unassembled WGS sequence"/>
</dbReference>
<evidence type="ECO:0000313" key="1">
    <source>
        <dbReference type="EMBL" id="GMF01370.1"/>
    </source>
</evidence>
<reference evidence="1" key="1">
    <citation type="submission" date="2023-04" db="EMBL/GenBank/DDBJ databases">
        <title>Ambrosiozyma monospora NBRC 10751.</title>
        <authorList>
            <person name="Ichikawa N."/>
            <person name="Sato H."/>
            <person name="Tonouchi N."/>
        </authorList>
    </citation>
    <scope>NUCLEOTIDE SEQUENCE</scope>
    <source>
        <strain evidence="1">NBRC 10751</strain>
    </source>
</reference>
<accession>A0ACB5U4R9</accession>
<keyword evidence="2" id="KW-1185">Reference proteome</keyword>
<organism evidence="1 2">
    <name type="scientific">Ambrosiozyma monospora</name>
    <name type="common">Yeast</name>
    <name type="synonym">Endomycopsis monosporus</name>
    <dbReference type="NCBI Taxonomy" id="43982"/>
    <lineage>
        <taxon>Eukaryota</taxon>
        <taxon>Fungi</taxon>
        <taxon>Dikarya</taxon>
        <taxon>Ascomycota</taxon>
        <taxon>Saccharomycotina</taxon>
        <taxon>Pichiomycetes</taxon>
        <taxon>Pichiales</taxon>
        <taxon>Pichiaceae</taxon>
        <taxon>Ambrosiozyma</taxon>
    </lineage>
</organism>
<protein>
    <submittedName>
        <fullName evidence="1">Unnamed protein product</fullName>
    </submittedName>
</protein>
<name>A0ACB5U4R9_AMBMO</name>
<sequence>MNVSFNVNFIPSLSLKKKKSSKLFRSAPRHQLKKLTNFNSSLSLRSNHANNNANDAATTSETMRKSSGSHLLSLKSSIQSLRKYASSLHLIGEQEDNGQQDGNVNVSYADLMQRFDILNESVGAQREFPGSFNFDELLSSSSSCSCCGDDHDADAEDAEGEVSLGLGLEEGEFDQSTDCGCCDDTNHSIGTVGDKDGEGNGGNEYGFD</sequence>
<comment type="caution">
    <text evidence="1">The sequence shown here is derived from an EMBL/GenBank/DDBJ whole genome shotgun (WGS) entry which is preliminary data.</text>
</comment>
<dbReference type="EMBL" id="BSXS01011846">
    <property type="protein sequence ID" value="GMF01370.1"/>
    <property type="molecule type" value="Genomic_DNA"/>
</dbReference>
<gene>
    <name evidence="1" type="ORF">Amon02_001124300</name>
</gene>
<proteinExistence type="predicted"/>
<evidence type="ECO:0000313" key="2">
    <source>
        <dbReference type="Proteomes" id="UP001165064"/>
    </source>
</evidence>